<dbReference type="Pfam" id="PF03992">
    <property type="entry name" value="ABM"/>
    <property type="match status" value="1"/>
</dbReference>
<accession>A0A4R1YA67</accession>
<dbReference type="Gene3D" id="3.30.70.100">
    <property type="match status" value="1"/>
</dbReference>
<dbReference type="InterPro" id="IPR007138">
    <property type="entry name" value="ABM_dom"/>
</dbReference>
<evidence type="ECO:0000313" key="3">
    <source>
        <dbReference type="Proteomes" id="UP000294963"/>
    </source>
</evidence>
<evidence type="ECO:0000313" key="2">
    <source>
        <dbReference type="EMBL" id="TCM70983.1"/>
    </source>
</evidence>
<dbReference type="InterPro" id="IPR011008">
    <property type="entry name" value="Dimeric_a/b-barrel"/>
</dbReference>
<keyword evidence="3" id="KW-1185">Reference proteome</keyword>
<gene>
    <name evidence="2" type="ORF">EC844_101259</name>
</gene>
<reference evidence="2 3" key="1">
    <citation type="submission" date="2019-03" db="EMBL/GenBank/DDBJ databases">
        <title>Genomic analyses of the natural microbiome of Caenorhabditis elegans.</title>
        <authorList>
            <person name="Samuel B."/>
        </authorList>
    </citation>
    <scope>NUCLEOTIDE SEQUENCE [LARGE SCALE GENOMIC DNA]</scope>
    <source>
        <strain evidence="2 3">JUb89</strain>
    </source>
</reference>
<comment type="caution">
    <text evidence="2">The sequence shown here is derived from an EMBL/GenBank/DDBJ whole genome shotgun (WGS) entry which is preliminary data.</text>
</comment>
<organism evidence="2 3">
    <name type="scientific">Acinetobacter calcoaceticus</name>
    <dbReference type="NCBI Taxonomy" id="471"/>
    <lineage>
        <taxon>Bacteria</taxon>
        <taxon>Pseudomonadati</taxon>
        <taxon>Pseudomonadota</taxon>
        <taxon>Gammaproteobacteria</taxon>
        <taxon>Moraxellales</taxon>
        <taxon>Moraxellaceae</taxon>
        <taxon>Acinetobacter</taxon>
        <taxon>Acinetobacter calcoaceticus/baumannii complex</taxon>
    </lineage>
</organism>
<dbReference type="AlphaFoldDB" id="A0A4R1YA67"/>
<dbReference type="GO" id="GO:0004497">
    <property type="term" value="F:monooxygenase activity"/>
    <property type="evidence" value="ECO:0007669"/>
    <property type="project" value="UniProtKB-KW"/>
</dbReference>
<protein>
    <submittedName>
        <fullName evidence="2">Heme-degrading monooxygenase HmoA</fullName>
    </submittedName>
</protein>
<feature type="domain" description="ABM" evidence="1">
    <location>
        <begin position="2"/>
        <end position="91"/>
    </location>
</feature>
<sequence length="103" mass="11999">MIIEHVHLHIKADQSAAFEQAMHQAKSLIAVMSGFQSLSVIKHLDQADRYILIIHWDRIEDHQQGFRQSTEYLQWKALLHHFYTPMPTVEYYVPCIHLTGSSA</sequence>
<dbReference type="SUPFAM" id="SSF54909">
    <property type="entry name" value="Dimeric alpha+beta barrel"/>
    <property type="match status" value="1"/>
</dbReference>
<dbReference type="OrthoDB" id="9798157at2"/>
<proteinExistence type="predicted"/>
<dbReference type="PROSITE" id="PS51725">
    <property type="entry name" value="ABM"/>
    <property type="match status" value="1"/>
</dbReference>
<dbReference type="EMBL" id="SLVJ01000001">
    <property type="protein sequence ID" value="TCM70983.1"/>
    <property type="molecule type" value="Genomic_DNA"/>
</dbReference>
<evidence type="ECO:0000259" key="1">
    <source>
        <dbReference type="PROSITE" id="PS51725"/>
    </source>
</evidence>
<keyword evidence="2" id="KW-0503">Monooxygenase</keyword>
<dbReference type="Proteomes" id="UP000294963">
    <property type="component" value="Unassembled WGS sequence"/>
</dbReference>
<name>A0A4R1YA67_ACICA</name>
<keyword evidence="2" id="KW-0560">Oxidoreductase</keyword>